<name>A0A1G7TFX8_9PROT</name>
<sequence>MTQVNTGISAEDRKRVAEGLSRVLADSYTLYVKTQNYHWNVEGPSFKQLHELFEEQYTDLREAIDEIAERIRALGHHAPGSFREFGKLAAVPEETGQPDWQQMVRQLAEDQETVVGTLRQVVTTAAQASDHVTEGLVTDRLQVHEKNAWMLRAHLS</sequence>
<dbReference type="Proteomes" id="UP000199415">
    <property type="component" value="Unassembled WGS sequence"/>
</dbReference>
<dbReference type="GO" id="GO:0003677">
    <property type="term" value="F:DNA binding"/>
    <property type="evidence" value="ECO:0007669"/>
    <property type="project" value="UniProtKB-KW"/>
</dbReference>
<proteinExistence type="inferred from homology"/>
<evidence type="ECO:0000259" key="3">
    <source>
        <dbReference type="Pfam" id="PF00210"/>
    </source>
</evidence>
<dbReference type="Gene3D" id="1.20.1260.10">
    <property type="match status" value="1"/>
</dbReference>
<dbReference type="OrthoDB" id="9797687at2"/>
<keyword evidence="4" id="KW-0238">DNA-binding</keyword>
<protein>
    <submittedName>
        <fullName evidence="4">Starvation-inducible DNA-binding protein</fullName>
    </submittedName>
</protein>
<dbReference type="EMBL" id="FNCE01000009">
    <property type="protein sequence ID" value="SDG34002.1"/>
    <property type="molecule type" value="Genomic_DNA"/>
</dbReference>
<dbReference type="PROSITE" id="PS00819">
    <property type="entry name" value="DPS_2"/>
    <property type="match status" value="1"/>
</dbReference>
<dbReference type="STRING" id="1082479.SAMN05216241_10964"/>
<dbReference type="GO" id="GO:0016722">
    <property type="term" value="F:oxidoreductase activity, acting on metal ions"/>
    <property type="evidence" value="ECO:0007669"/>
    <property type="project" value="InterPro"/>
</dbReference>
<accession>A0A1G7TFX8</accession>
<dbReference type="PROSITE" id="PS00818">
    <property type="entry name" value="DPS_1"/>
    <property type="match status" value="1"/>
</dbReference>
<dbReference type="SUPFAM" id="SSF47240">
    <property type="entry name" value="Ferritin-like"/>
    <property type="match status" value="1"/>
</dbReference>
<reference evidence="4 5" key="1">
    <citation type="submission" date="2016-10" db="EMBL/GenBank/DDBJ databases">
        <authorList>
            <person name="de Groot N.N."/>
        </authorList>
    </citation>
    <scope>NUCLEOTIDE SEQUENCE [LARGE SCALE GENOMIC DNA]</scope>
    <source>
        <strain evidence="4 5">DSM 25584</strain>
    </source>
</reference>
<dbReference type="Pfam" id="PF00210">
    <property type="entry name" value="Ferritin"/>
    <property type="match status" value="1"/>
</dbReference>
<dbReference type="GO" id="GO:0008199">
    <property type="term" value="F:ferric iron binding"/>
    <property type="evidence" value="ECO:0007669"/>
    <property type="project" value="InterPro"/>
</dbReference>
<dbReference type="CDD" id="cd01043">
    <property type="entry name" value="DPS"/>
    <property type="match status" value="1"/>
</dbReference>
<dbReference type="PRINTS" id="PR01346">
    <property type="entry name" value="HELNAPAPROT"/>
</dbReference>
<dbReference type="PANTHER" id="PTHR42932:SF3">
    <property type="entry name" value="DNA PROTECTION DURING STARVATION PROTEIN"/>
    <property type="match status" value="1"/>
</dbReference>
<dbReference type="InterPro" id="IPR008331">
    <property type="entry name" value="Ferritin_DPS_dom"/>
</dbReference>
<evidence type="ECO:0000313" key="4">
    <source>
        <dbReference type="EMBL" id="SDG34002.1"/>
    </source>
</evidence>
<organism evidence="4 5">
    <name type="scientific">Limimonas halophila</name>
    <dbReference type="NCBI Taxonomy" id="1082479"/>
    <lineage>
        <taxon>Bacteria</taxon>
        <taxon>Pseudomonadati</taxon>
        <taxon>Pseudomonadota</taxon>
        <taxon>Alphaproteobacteria</taxon>
        <taxon>Rhodospirillales</taxon>
        <taxon>Rhodovibrionaceae</taxon>
        <taxon>Limimonas</taxon>
    </lineage>
</organism>
<dbReference type="PIRSF" id="PIRSF005900">
    <property type="entry name" value="Dps"/>
    <property type="match status" value="1"/>
</dbReference>
<gene>
    <name evidence="4" type="ORF">SAMN05216241_10964</name>
</gene>
<dbReference type="InterPro" id="IPR002177">
    <property type="entry name" value="DPS_DNA-bd"/>
</dbReference>
<evidence type="ECO:0000313" key="5">
    <source>
        <dbReference type="Proteomes" id="UP000199415"/>
    </source>
</evidence>
<dbReference type="InterPro" id="IPR012347">
    <property type="entry name" value="Ferritin-like"/>
</dbReference>
<dbReference type="AlphaFoldDB" id="A0A1G7TFX8"/>
<evidence type="ECO:0000256" key="1">
    <source>
        <dbReference type="ARBA" id="ARBA00009497"/>
    </source>
</evidence>
<comment type="similarity">
    <text evidence="1 2">Belongs to the Dps family.</text>
</comment>
<feature type="domain" description="Ferritin/DPS" evidence="3">
    <location>
        <begin position="18"/>
        <end position="155"/>
    </location>
</feature>
<keyword evidence="5" id="KW-1185">Reference proteome</keyword>
<dbReference type="InterPro" id="IPR023188">
    <property type="entry name" value="DPS_DNA-bd_CS"/>
</dbReference>
<dbReference type="InterPro" id="IPR009078">
    <property type="entry name" value="Ferritin-like_SF"/>
</dbReference>
<dbReference type="RefSeq" id="WP_090020960.1">
    <property type="nucleotide sequence ID" value="NZ_FNCE01000009.1"/>
</dbReference>
<dbReference type="PANTHER" id="PTHR42932">
    <property type="entry name" value="GENERAL STRESS PROTEIN 20U"/>
    <property type="match status" value="1"/>
</dbReference>
<evidence type="ECO:0000256" key="2">
    <source>
        <dbReference type="RuleBase" id="RU003875"/>
    </source>
</evidence>